<keyword evidence="3" id="KW-1185">Reference proteome</keyword>
<sequence length="304" mass="33683">MSRWLASSLPDRTSSSLFLQLRVIRAFKSTLEDLEERRSVHSLHSLHSMRSSRSHTGPRPLSDFTYIDEDPTNTALNAGKGLQNKMADHSNDHSAARNQSVNSSTSPLLLSVTGPGNAYHHHHNTTINTTNDNRSSSNNALNQAHQPNHTQMQSSNNNRDSNNTGNSLLLSSNNLALPEWTKLVIGGELQERLIPVPYSKSSTDQAVSAPLCSIFLTFAKSLSFSIYLSNGFRLQIRVVNAFRQGTDPRYRSEHSSNTLGEVLKQSKRLSQTSSIEYADNNPNELPIPIDVERLSSHSHTETAV</sequence>
<dbReference type="Proteomes" id="UP000053825">
    <property type="component" value="Unassembled WGS sequence"/>
</dbReference>
<gene>
    <name evidence="2" type="ORF">WH47_01584</name>
</gene>
<feature type="region of interest" description="Disordered" evidence="1">
    <location>
        <begin position="75"/>
        <end position="167"/>
    </location>
</feature>
<accession>A0A0L7R0U4</accession>
<name>A0A0L7R0U4_9HYME</name>
<feature type="compositionally biased region" description="Low complexity" evidence="1">
    <location>
        <begin position="154"/>
        <end position="167"/>
    </location>
</feature>
<dbReference type="AlphaFoldDB" id="A0A0L7R0U4"/>
<evidence type="ECO:0000313" key="3">
    <source>
        <dbReference type="Proteomes" id="UP000053825"/>
    </source>
</evidence>
<dbReference type="EMBL" id="KQ414670">
    <property type="protein sequence ID" value="KOC64416.1"/>
    <property type="molecule type" value="Genomic_DNA"/>
</dbReference>
<feature type="compositionally biased region" description="Polar residues" evidence="1">
    <location>
        <begin position="96"/>
        <end position="108"/>
    </location>
</feature>
<feature type="region of interest" description="Disordered" evidence="1">
    <location>
        <begin position="36"/>
        <end position="61"/>
    </location>
</feature>
<feature type="compositionally biased region" description="Basic and acidic residues" evidence="1">
    <location>
        <begin position="86"/>
        <end position="95"/>
    </location>
</feature>
<proteinExistence type="predicted"/>
<dbReference type="OrthoDB" id="116380at2759"/>
<dbReference type="STRING" id="597456.A0A0L7R0U4"/>
<reference evidence="2 3" key="1">
    <citation type="submission" date="2015-07" db="EMBL/GenBank/DDBJ databases">
        <title>The genome of Habropoda laboriosa.</title>
        <authorList>
            <person name="Pan H."/>
            <person name="Kapheim K."/>
        </authorList>
    </citation>
    <scope>NUCLEOTIDE SEQUENCE [LARGE SCALE GENOMIC DNA]</scope>
    <source>
        <strain evidence="2">0110345459</strain>
    </source>
</reference>
<feature type="compositionally biased region" description="Polar residues" evidence="1">
    <location>
        <begin position="140"/>
        <end position="153"/>
    </location>
</feature>
<protein>
    <submittedName>
        <fullName evidence="2">Uncharacterized protein</fullName>
    </submittedName>
</protein>
<evidence type="ECO:0000256" key="1">
    <source>
        <dbReference type="SAM" id="MobiDB-lite"/>
    </source>
</evidence>
<feature type="compositionally biased region" description="Low complexity" evidence="1">
    <location>
        <begin position="125"/>
        <end position="139"/>
    </location>
</feature>
<feature type="compositionally biased region" description="Low complexity" evidence="1">
    <location>
        <begin position="42"/>
        <end position="55"/>
    </location>
</feature>
<evidence type="ECO:0000313" key="2">
    <source>
        <dbReference type="EMBL" id="KOC64416.1"/>
    </source>
</evidence>
<organism evidence="2 3">
    <name type="scientific">Habropoda laboriosa</name>
    <dbReference type="NCBI Taxonomy" id="597456"/>
    <lineage>
        <taxon>Eukaryota</taxon>
        <taxon>Metazoa</taxon>
        <taxon>Ecdysozoa</taxon>
        <taxon>Arthropoda</taxon>
        <taxon>Hexapoda</taxon>
        <taxon>Insecta</taxon>
        <taxon>Pterygota</taxon>
        <taxon>Neoptera</taxon>
        <taxon>Endopterygota</taxon>
        <taxon>Hymenoptera</taxon>
        <taxon>Apocrita</taxon>
        <taxon>Aculeata</taxon>
        <taxon>Apoidea</taxon>
        <taxon>Anthophila</taxon>
        <taxon>Apidae</taxon>
        <taxon>Habropoda</taxon>
    </lineage>
</organism>